<gene>
    <name evidence="5" type="ORF">A4S02_09330</name>
</gene>
<dbReference type="InterPro" id="IPR036388">
    <property type="entry name" value="WH-like_DNA-bd_sf"/>
</dbReference>
<evidence type="ECO:0000313" key="6">
    <source>
        <dbReference type="Proteomes" id="UP000175973"/>
    </source>
</evidence>
<evidence type="ECO:0000313" key="5">
    <source>
        <dbReference type="EMBL" id="AOW46933.1"/>
    </source>
</evidence>
<dbReference type="SUPFAM" id="SSF46785">
    <property type="entry name" value="Winged helix' DNA-binding domain"/>
    <property type="match status" value="1"/>
</dbReference>
<dbReference type="PROSITE" id="PS50995">
    <property type="entry name" value="HTH_MARR_2"/>
    <property type="match status" value="1"/>
</dbReference>
<dbReference type="Proteomes" id="UP000175973">
    <property type="component" value="Chromosome"/>
</dbReference>
<protein>
    <submittedName>
        <fullName evidence="5">MarR family transcriptional regulator</fullName>
    </submittedName>
</protein>
<dbReference type="GO" id="GO:0003700">
    <property type="term" value="F:DNA-binding transcription factor activity"/>
    <property type="evidence" value="ECO:0007669"/>
    <property type="project" value="InterPro"/>
</dbReference>
<organism evidence="5 6">
    <name type="scientific">Acetobacter ascendens</name>
    <dbReference type="NCBI Taxonomy" id="481146"/>
    <lineage>
        <taxon>Bacteria</taxon>
        <taxon>Pseudomonadati</taxon>
        <taxon>Pseudomonadota</taxon>
        <taxon>Alphaproteobacteria</taxon>
        <taxon>Acetobacterales</taxon>
        <taxon>Acetobacteraceae</taxon>
        <taxon>Acetobacter</taxon>
    </lineage>
</organism>
<dbReference type="Gene3D" id="1.10.10.10">
    <property type="entry name" value="Winged helix-like DNA-binding domain superfamily/Winged helix DNA-binding domain"/>
    <property type="match status" value="1"/>
</dbReference>
<evidence type="ECO:0000256" key="3">
    <source>
        <dbReference type="ARBA" id="ARBA00023163"/>
    </source>
</evidence>
<dbReference type="GO" id="GO:0003677">
    <property type="term" value="F:DNA binding"/>
    <property type="evidence" value="ECO:0007669"/>
    <property type="project" value="UniProtKB-KW"/>
</dbReference>
<dbReference type="KEGG" id="aasc:A4S02_09330"/>
<dbReference type="InterPro" id="IPR036390">
    <property type="entry name" value="WH_DNA-bd_sf"/>
</dbReference>
<dbReference type="AlphaFoldDB" id="A0A1D8QX59"/>
<dbReference type="SMART" id="SM00347">
    <property type="entry name" value="HTH_MARR"/>
    <property type="match status" value="1"/>
</dbReference>
<keyword evidence="2" id="KW-0238">DNA-binding</keyword>
<feature type="domain" description="HTH marR-type" evidence="4">
    <location>
        <begin position="28"/>
        <end position="160"/>
    </location>
</feature>
<evidence type="ECO:0000256" key="2">
    <source>
        <dbReference type="ARBA" id="ARBA00023125"/>
    </source>
</evidence>
<evidence type="ECO:0000256" key="1">
    <source>
        <dbReference type="ARBA" id="ARBA00023015"/>
    </source>
</evidence>
<keyword evidence="6" id="KW-1185">Reference proteome</keyword>
<dbReference type="Pfam" id="PF01047">
    <property type="entry name" value="MarR"/>
    <property type="match status" value="1"/>
</dbReference>
<dbReference type="InterPro" id="IPR000835">
    <property type="entry name" value="HTH_MarR-typ"/>
</dbReference>
<reference evidence="6" key="1">
    <citation type="submission" date="2016-04" db="EMBL/GenBank/DDBJ databases">
        <authorList>
            <person name="Jeon C.O."/>
            <person name="Cho G.Y."/>
            <person name="Jeong H.I."/>
            <person name="Kim K.H."/>
        </authorList>
    </citation>
    <scope>NUCLEOTIDE SEQUENCE [LARGE SCALE GENOMIC DNA]</scope>
    <source>
        <strain evidence="6">LMG 1590</strain>
    </source>
</reference>
<dbReference type="PANTHER" id="PTHR42756:SF1">
    <property type="entry name" value="TRANSCRIPTIONAL REPRESSOR OF EMRAB OPERON"/>
    <property type="match status" value="1"/>
</dbReference>
<keyword evidence="3" id="KW-0804">Transcription</keyword>
<proteinExistence type="predicted"/>
<evidence type="ECO:0000259" key="4">
    <source>
        <dbReference type="PROSITE" id="PS50995"/>
    </source>
</evidence>
<accession>A0A1D8QX59</accession>
<dbReference type="PANTHER" id="PTHR42756">
    <property type="entry name" value="TRANSCRIPTIONAL REGULATOR, MARR"/>
    <property type="match status" value="1"/>
</dbReference>
<keyword evidence="1" id="KW-0805">Transcription regulation</keyword>
<dbReference type="EMBL" id="CP015164">
    <property type="protein sequence ID" value="AOW46933.1"/>
    <property type="molecule type" value="Genomic_DNA"/>
</dbReference>
<sequence>MRNEIVVKSRSGKVWRQADPKDQLFSSDASPFFHLTRLVSLYQIRMDAHLKPIGMDIPRWRVLAILHEHEYAPIGRIADLAVIRISTMTKLIYRMENEDLISTSVSEHDARVTDVRLTEKGMQVFTEVRGIASLIFGRAFHNFDDHEIRTLINTCSKIYQNIY</sequence>
<name>A0A1D8QX59_9PROT</name>